<keyword evidence="1 6" id="KW-0547">Nucleotide-binding</keyword>
<dbReference type="GO" id="GO:0005524">
    <property type="term" value="F:ATP binding"/>
    <property type="evidence" value="ECO:0007669"/>
    <property type="project" value="UniProtKB-UniRule"/>
</dbReference>
<dbReference type="GO" id="GO:0000725">
    <property type="term" value="P:recombinational repair"/>
    <property type="evidence" value="ECO:0007669"/>
    <property type="project" value="TreeGrafter"/>
</dbReference>
<evidence type="ECO:0000256" key="4">
    <source>
        <dbReference type="ARBA" id="ARBA00022840"/>
    </source>
</evidence>
<comment type="caution">
    <text evidence="8">The sequence shown here is derived from an EMBL/GenBank/DDBJ whole genome shotgun (WGS) entry which is preliminary data.</text>
</comment>
<evidence type="ECO:0000256" key="1">
    <source>
        <dbReference type="ARBA" id="ARBA00022741"/>
    </source>
</evidence>
<dbReference type="Pfam" id="PF00580">
    <property type="entry name" value="UvrD-helicase"/>
    <property type="match status" value="1"/>
</dbReference>
<keyword evidence="3 6" id="KW-0347">Helicase</keyword>
<dbReference type="InterPro" id="IPR027417">
    <property type="entry name" value="P-loop_NTPase"/>
</dbReference>
<protein>
    <recommendedName>
        <fullName evidence="7">UvrD-like helicase ATP-binding domain-containing protein</fullName>
    </recommendedName>
</protein>
<dbReference type="GO" id="GO:0003677">
    <property type="term" value="F:DNA binding"/>
    <property type="evidence" value="ECO:0007669"/>
    <property type="project" value="UniProtKB-KW"/>
</dbReference>
<keyword evidence="4 6" id="KW-0067">ATP-binding</keyword>
<dbReference type="AlphaFoldDB" id="A0A2N1PIG5"/>
<accession>A0A2N1PIG5</accession>
<dbReference type="InterPro" id="IPR013986">
    <property type="entry name" value="DExx_box_DNA_helicase_dom_sf"/>
</dbReference>
<dbReference type="GO" id="GO:0005829">
    <property type="term" value="C:cytosol"/>
    <property type="evidence" value="ECO:0007669"/>
    <property type="project" value="TreeGrafter"/>
</dbReference>
<evidence type="ECO:0000256" key="3">
    <source>
        <dbReference type="ARBA" id="ARBA00022806"/>
    </source>
</evidence>
<gene>
    <name evidence="8" type="ORF">CVV64_20215</name>
</gene>
<dbReference type="GO" id="GO:0033202">
    <property type="term" value="C:DNA helicase complex"/>
    <property type="evidence" value="ECO:0007669"/>
    <property type="project" value="TreeGrafter"/>
</dbReference>
<dbReference type="PANTHER" id="PTHR11070">
    <property type="entry name" value="UVRD / RECB / PCRA DNA HELICASE FAMILY MEMBER"/>
    <property type="match status" value="1"/>
</dbReference>
<name>A0A2N1PIG5_9BACT</name>
<proteinExistence type="predicted"/>
<dbReference type="InterPro" id="IPR014016">
    <property type="entry name" value="UvrD-like_ATP-bd"/>
</dbReference>
<evidence type="ECO:0000313" key="9">
    <source>
        <dbReference type="Proteomes" id="UP000233256"/>
    </source>
</evidence>
<dbReference type="PANTHER" id="PTHR11070:SF2">
    <property type="entry name" value="ATP-DEPENDENT DNA HELICASE SRS2"/>
    <property type="match status" value="1"/>
</dbReference>
<dbReference type="CDD" id="cd17932">
    <property type="entry name" value="DEXQc_UvrD"/>
    <property type="match status" value="1"/>
</dbReference>
<evidence type="ECO:0000256" key="2">
    <source>
        <dbReference type="ARBA" id="ARBA00022801"/>
    </source>
</evidence>
<evidence type="ECO:0000256" key="6">
    <source>
        <dbReference type="PROSITE-ProRule" id="PRU00560"/>
    </source>
</evidence>
<dbReference type="Proteomes" id="UP000233256">
    <property type="component" value="Unassembled WGS sequence"/>
</dbReference>
<feature type="domain" description="UvrD-like helicase ATP-binding" evidence="7">
    <location>
        <begin position="9"/>
        <end position="205"/>
    </location>
</feature>
<dbReference type="PROSITE" id="PS51198">
    <property type="entry name" value="UVRD_HELICASE_ATP_BIND"/>
    <property type="match status" value="1"/>
</dbReference>
<dbReference type="Gene3D" id="1.10.10.160">
    <property type="match status" value="1"/>
</dbReference>
<dbReference type="SUPFAM" id="SSF52540">
    <property type="entry name" value="P-loop containing nucleoside triphosphate hydrolases"/>
    <property type="match status" value="1"/>
</dbReference>
<evidence type="ECO:0000256" key="5">
    <source>
        <dbReference type="ARBA" id="ARBA00023125"/>
    </source>
</evidence>
<dbReference type="GO" id="GO:0016787">
    <property type="term" value="F:hydrolase activity"/>
    <property type="evidence" value="ECO:0007669"/>
    <property type="project" value="UniProtKB-UniRule"/>
</dbReference>
<keyword evidence="2 6" id="KW-0378">Hydrolase</keyword>
<dbReference type="EMBL" id="PGXC01000064">
    <property type="protein sequence ID" value="PKK88133.1"/>
    <property type="molecule type" value="Genomic_DNA"/>
</dbReference>
<keyword evidence="5" id="KW-0238">DNA-binding</keyword>
<dbReference type="InterPro" id="IPR000212">
    <property type="entry name" value="DNA_helicase_UvrD/REP"/>
</dbReference>
<evidence type="ECO:0000259" key="7">
    <source>
        <dbReference type="PROSITE" id="PS51198"/>
    </source>
</evidence>
<dbReference type="GO" id="GO:0043138">
    <property type="term" value="F:3'-5' DNA helicase activity"/>
    <property type="evidence" value="ECO:0007669"/>
    <property type="project" value="TreeGrafter"/>
</dbReference>
<evidence type="ECO:0000313" key="8">
    <source>
        <dbReference type="EMBL" id="PKK88133.1"/>
    </source>
</evidence>
<feature type="binding site" evidence="6">
    <location>
        <begin position="30"/>
        <end position="37"/>
    </location>
    <ligand>
        <name>ATP</name>
        <dbReference type="ChEBI" id="CHEBI:30616"/>
    </ligand>
</feature>
<reference evidence="8 9" key="1">
    <citation type="journal article" date="2017" name="ISME J.">
        <title>Potential for microbial H2 and metal transformations associated with novel bacteria and archaea in deep terrestrial subsurface sediments.</title>
        <authorList>
            <person name="Hernsdorf A.W."/>
            <person name="Amano Y."/>
            <person name="Miyakawa K."/>
            <person name="Ise K."/>
            <person name="Suzuki Y."/>
            <person name="Anantharaman K."/>
            <person name="Probst A."/>
            <person name="Burstein D."/>
            <person name="Thomas B.C."/>
            <person name="Banfield J.F."/>
        </authorList>
    </citation>
    <scope>NUCLEOTIDE SEQUENCE [LARGE SCALE GENOMIC DNA]</scope>
    <source>
        <strain evidence="8">HGW-Wallbacteria-1</strain>
    </source>
</reference>
<dbReference type="Gene3D" id="3.40.50.300">
    <property type="entry name" value="P-loop containing nucleotide triphosphate hydrolases"/>
    <property type="match status" value="1"/>
</dbReference>
<organism evidence="8 9">
    <name type="scientific">Candidatus Wallbacteria bacterium HGW-Wallbacteria-1</name>
    <dbReference type="NCBI Taxonomy" id="2013854"/>
    <lineage>
        <taxon>Bacteria</taxon>
        <taxon>Candidatus Walliibacteriota</taxon>
    </lineage>
</organism>
<sequence>MNSIDKIQENLNTEQREAVTQTEGYVRVIAGAGSGKTKALTSRYAYIIEALGINSSNILCVTFTNKAAQEMKKRVKRLVGENSDLSYITTYHGFCVRVLREDINKINYPKNFIIMDVEDQKTVLRQIYNELGLTSKVFTFKQVLKYISIQKTSQEYLQYILESKKKETDNEIEKIYIRYLEKQQRNFALDFDDLLNFTLYHTCPK</sequence>